<reference evidence="8" key="1">
    <citation type="submission" date="2023-01" db="EMBL/GenBank/DDBJ databases">
        <title>Key to firefly adult light organ development and bioluminescence: homeobox transcription factors regulate luciferase expression and transportation to peroxisome.</title>
        <authorList>
            <person name="Fu X."/>
        </authorList>
    </citation>
    <scope>NUCLEOTIDE SEQUENCE [LARGE SCALE GENOMIC DNA]</scope>
</reference>
<evidence type="ECO:0000313" key="8">
    <source>
        <dbReference type="Proteomes" id="UP001353858"/>
    </source>
</evidence>
<gene>
    <name evidence="7" type="ORF">RN001_013518</name>
</gene>
<organism evidence="7 8">
    <name type="scientific">Aquatica leii</name>
    <dbReference type="NCBI Taxonomy" id="1421715"/>
    <lineage>
        <taxon>Eukaryota</taxon>
        <taxon>Metazoa</taxon>
        <taxon>Ecdysozoa</taxon>
        <taxon>Arthropoda</taxon>
        <taxon>Hexapoda</taxon>
        <taxon>Insecta</taxon>
        <taxon>Pterygota</taxon>
        <taxon>Neoptera</taxon>
        <taxon>Endopterygota</taxon>
        <taxon>Coleoptera</taxon>
        <taxon>Polyphaga</taxon>
        <taxon>Elateriformia</taxon>
        <taxon>Elateroidea</taxon>
        <taxon>Lampyridae</taxon>
        <taxon>Luciolinae</taxon>
        <taxon>Aquatica</taxon>
    </lineage>
</organism>
<dbReference type="AlphaFoldDB" id="A0AAN7QDA0"/>
<evidence type="ECO:0000256" key="2">
    <source>
        <dbReference type="ARBA" id="ARBA00016075"/>
    </source>
</evidence>
<sequence length="363" mass="40295">MFLRKLLKRGLSGMVIPCPVDTRFHQKAVRVAILGANTYTGEMLAYLLKQNPIVSQIYLFGDSSVFGISADLRHFDTRSRVKAYCGREGLSKSLRRADIVVLVGSDKCSTNADHETRLRSELDNVVMYADACTKYAPKSLIAVCVRPVSTTMPIVSDIFRNTHWYHPGRIIGSSALTQARINSYIGLFQDLDPRCVHVPIIGGPDTDNVVPLLSRALPATILPCDIPKVHLKIKDWKKNTATKCEPSGDLKDCRLSEAYSINQLVTTMALGLCGDDYAITTAFIRQNIIPTCRYLVSTVQFGPSGVIHNFGIPRLTQYELKTFEDATNQLKTLEEMALKVLNLTNAVQKLTSFETVHSPSVEE</sequence>
<dbReference type="InterPro" id="IPR036291">
    <property type="entry name" value="NAD(P)-bd_dom_sf"/>
</dbReference>
<keyword evidence="8" id="KW-1185">Reference proteome</keyword>
<dbReference type="Gene3D" id="3.40.50.720">
    <property type="entry name" value="NAD(P)-binding Rossmann-like Domain"/>
    <property type="match status" value="1"/>
</dbReference>
<evidence type="ECO:0000256" key="3">
    <source>
        <dbReference type="ARBA" id="ARBA00022532"/>
    </source>
</evidence>
<proteinExistence type="predicted"/>
<dbReference type="PANTHER" id="PTHR11540:SF16">
    <property type="entry name" value="MALATE DEHYDROGENASE, MITOCHONDRIAL"/>
    <property type="match status" value="1"/>
</dbReference>
<dbReference type="Proteomes" id="UP001353858">
    <property type="component" value="Unassembled WGS sequence"/>
</dbReference>
<accession>A0AAN7QDA0</accession>
<dbReference type="GO" id="GO:0005739">
    <property type="term" value="C:mitochondrion"/>
    <property type="evidence" value="ECO:0007669"/>
    <property type="project" value="TreeGrafter"/>
</dbReference>
<comment type="caution">
    <text evidence="7">The sequence shown here is derived from an EMBL/GenBank/DDBJ whole genome shotgun (WGS) entry which is preliminary data.</text>
</comment>
<evidence type="ECO:0000256" key="5">
    <source>
        <dbReference type="ARBA" id="ARBA00023027"/>
    </source>
</evidence>
<dbReference type="SUPFAM" id="SSF56327">
    <property type="entry name" value="LDH C-terminal domain-like"/>
    <property type="match status" value="1"/>
</dbReference>
<keyword evidence="4" id="KW-0560">Oxidoreductase</keyword>
<evidence type="ECO:0000259" key="6">
    <source>
        <dbReference type="Pfam" id="PF00056"/>
    </source>
</evidence>
<dbReference type="PANTHER" id="PTHR11540">
    <property type="entry name" value="MALATE AND LACTATE DEHYDROGENASE"/>
    <property type="match status" value="1"/>
</dbReference>
<protein>
    <recommendedName>
        <fullName evidence="2">Malate dehydrogenase, mitochondrial</fullName>
        <ecNumber evidence="1">1.1.1.37</ecNumber>
    </recommendedName>
</protein>
<dbReference type="GO" id="GO:0006099">
    <property type="term" value="P:tricarboxylic acid cycle"/>
    <property type="evidence" value="ECO:0007669"/>
    <property type="project" value="UniProtKB-KW"/>
</dbReference>
<dbReference type="Pfam" id="PF00056">
    <property type="entry name" value="Ldh_1_N"/>
    <property type="match status" value="1"/>
</dbReference>
<evidence type="ECO:0000256" key="1">
    <source>
        <dbReference type="ARBA" id="ARBA00012995"/>
    </source>
</evidence>
<keyword evidence="5" id="KW-0520">NAD</keyword>
<keyword evidence="3" id="KW-0816">Tricarboxylic acid cycle</keyword>
<dbReference type="InterPro" id="IPR001236">
    <property type="entry name" value="Lactate/malate_DH_N"/>
</dbReference>
<dbReference type="EC" id="1.1.1.37" evidence="1"/>
<evidence type="ECO:0000256" key="4">
    <source>
        <dbReference type="ARBA" id="ARBA00023002"/>
    </source>
</evidence>
<dbReference type="SUPFAM" id="SSF51735">
    <property type="entry name" value="NAD(P)-binding Rossmann-fold domains"/>
    <property type="match status" value="1"/>
</dbReference>
<dbReference type="InterPro" id="IPR015955">
    <property type="entry name" value="Lactate_DH/Glyco_Ohase_4_C"/>
</dbReference>
<dbReference type="EMBL" id="JARPUR010000006">
    <property type="protein sequence ID" value="KAK4874158.1"/>
    <property type="molecule type" value="Genomic_DNA"/>
</dbReference>
<name>A0AAN7QDA0_9COLE</name>
<feature type="domain" description="Lactate/malate dehydrogenase N-terminal" evidence="6">
    <location>
        <begin position="29"/>
        <end position="172"/>
    </location>
</feature>
<evidence type="ECO:0000313" key="7">
    <source>
        <dbReference type="EMBL" id="KAK4874158.1"/>
    </source>
</evidence>
<dbReference type="Gene3D" id="3.90.110.10">
    <property type="entry name" value="Lactate dehydrogenase/glycoside hydrolase, family 4, C-terminal"/>
    <property type="match status" value="1"/>
</dbReference>
<dbReference type="GO" id="GO:0030060">
    <property type="term" value="F:L-malate dehydrogenase (NAD+) activity"/>
    <property type="evidence" value="ECO:0007669"/>
    <property type="project" value="UniProtKB-EC"/>
</dbReference>